<sequence length="212" mass="24384">MGTKKRTKTVDQKYKDAYIAEWPVIRKSQKGDTYAFCTSCTMDFSVSHGGRNDCLKHVSTDRHRRNSASITSNSKILDFVTRESQFEVINAEVFFSNFIVEHNLPIGICDHVGPLFKKMFTDSKIAQQYGCARTKTSAILNTLGDHACRWGMTRQSVPTRCGATFVERGDMSLVHAPHRTLPMPVRMWSRHLNPRKQAQNIPLRNWRRQHKK</sequence>
<name>A0A9Q0Y8V5_HOLLE</name>
<organism evidence="1 2">
    <name type="scientific">Holothuria leucospilota</name>
    <name type="common">Black long sea cucumber</name>
    <name type="synonym">Mertensiothuria leucospilota</name>
    <dbReference type="NCBI Taxonomy" id="206669"/>
    <lineage>
        <taxon>Eukaryota</taxon>
        <taxon>Metazoa</taxon>
        <taxon>Echinodermata</taxon>
        <taxon>Eleutherozoa</taxon>
        <taxon>Echinozoa</taxon>
        <taxon>Holothuroidea</taxon>
        <taxon>Aspidochirotacea</taxon>
        <taxon>Aspidochirotida</taxon>
        <taxon>Holothuriidae</taxon>
        <taxon>Holothuria</taxon>
    </lineage>
</organism>
<dbReference type="Proteomes" id="UP001152320">
    <property type="component" value="Unassembled WGS sequence"/>
</dbReference>
<comment type="caution">
    <text evidence="1">The sequence shown here is derived from an EMBL/GenBank/DDBJ whole genome shotgun (WGS) entry which is preliminary data.</text>
</comment>
<dbReference type="PANTHER" id="PTHR37162">
    <property type="entry name" value="HAT FAMILY DIMERISATION DOMAINCONTAINING PROTEIN-RELATED"/>
    <property type="match status" value="1"/>
</dbReference>
<keyword evidence="2" id="KW-1185">Reference proteome</keyword>
<evidence type="ECO:0000313" key="1">
    <source>
        <dbReference type="EMBL" id="KAJ8017873.1"/>
    </source>
</evidence>
<dbReference type="OrthoDB" id="6151961at2759"/>
<protein>
    <submittedName>
        <fullName evidence="1">Uncharacterized protein</fullName>
    </submittedName>
</protein>
<gene>
    <name evidence="1" type="ORF">HOLleu_44459</name>
</gene>
<accession>A0A9Q0Y8V5</accession>
<reference evidence="1" key="1">
    <citation type="submission" date="2021-10" db="EMBL/GenBank/DDBJ databases">
        <title>Tropical sea cucumber genome reveals ecological adaptation and Cuvierian tubules defense mechanism.</title>
        <authorList>
            <person name="Chen T."/>
        </authorList>
    </citation>
    <scope>NUCLEOTIDE SEQUENCE</scope>
    <source>
        <strain evidence="1">Nanhai2018</strain>
        <tissue evidence="1">Muscle</tissue>
    </source>
</reference>
<dbReference type="AlphaFoldDB" id="A0A9Q0Y8V5"/>
<dbReference type="EMBL" id="JAIZAY010000905">
    <property type="protein sequence ID" value="KAJ8017873.1"/>
    <property type="molecule type" value="Genomic_DNA"/>
</dbReference>
<proteinExistence type="predicted"/>
<dbReference type="PANTHER" id="PTHR37162:SF10">
    <property type="entry name" value="DUF4371 DOMAIN-CONTAINING PROTEIN"/>
    <property type="match status" value="1"/>
</dbReference>
<evidence type="ECO:0000313" key="2">
    <source>
        <dbReference type="Proteomes" id="UP001152320"/>
    </source>
</evidence>